<name>A0A6P1ZE94_9BACT</name>
<dbReference type="EMBL" id="CP039543">
    <property type="protein sequence ID" value="QJT09292.1"/>
    <property type="molecule type" value="Genomic_DNA"/>
</dbReference>
<organism evidence="2 3">
    <name type="scientific">Oceanidesulfovibrio marinus</name>
    <dbReference type="NCBI Taxonomy" id="370038"/>
    <lineage>
        <taxon>Bacteria</taxon>
        <taxon>Pseudomonadati</taxon>
        <taxon>Thermodesulfobacteriota</taxon>
        <taxon>Desulfovibrionia</taxon>
        <taxon>Desulfovibrionales</taxon>
        <taxon>Desulfovibrionaceae</taxon>
        <taxon>Oceanidesulfovibrio</taxon>
    </lineage>
</organism>
<evidence type="ECO:0000313" key="3">
    <source>
        <dbReference type="Proteomes" id="UP000434052"/>
    </source>
</evidence>
<reference evidence="1 4" key="2">
    <citation type="submission" date="2019-04" db="EMBL/GenBank/DDBJ databases">
        <title>Isolation and culture of sulfate reducing bacteria from the cold seep of the South China Sea.</title>
        <authorList>
            <person name="Sun C."/>
            <person name="Liu R."/>
        </authorList>
    </citation>
    <scope>NUCLEOTIDE SEQUENCE [LARGE SCALE GENOMIC DNA]</scope>
    <source>
        <strain evidence="1 4">CS1</strain>
    </source>
</reference>
<evidence type="ECO:0000313" key="1">
    <source>
        <dbReference type="EMBL" id="QJT09292.1"/>
    </source>
</evidence>
<dbReference type="Proteomes" id="UP000503251">
    <property type="component" value="Chromosome"/>
</dbReference>
<gene>
    <name evidence="2" type="ORF">DQK91_13835</name>
    <name evidence="1" type="ORF">E8L03_10220</name>
</gene>
<evidence type="ECO:0000313" key="4">
    <source>
        <dbReference type="Proteomes" id="UP000503251"/>
    </source>
</evidence>
<proteinExistence type="predicted"/>
<protein>
    <submittedName>
        <fullName evidence="2">Uncharacterized protein</fullName>
    </submittedName>
</protein>
<evidence type="ECO:0000313" key="2">
    <source>
        <dbReference type="EMBL" id="TVM32883.1"/>
    </source>
</evidence>
<dbReference type="RefSeq" id="WP_144305969.1">
    <property type="nucleotide sequence ID" value="NZ_CP039543.1"/>
</dbReference>
<dbReference type="AlphaFoldDB" id="A0A6P1ZE94"/>
<reference evidence="2 3" key="1">
    <citation type="submission" date="2018-06" db="EMBL/GenBank/DDBJ databases">
        <title>Complete genome of Desulfovibrio marinus P48SEP.</title>
        <authorList>
            <person name="Crispim J.S."/>
            <person name="Vidigal P.M.P."/>
            <person name="Silva L.C.F."/>
            <person name="Araujo L.C."/>
            <person name="Laguardia C.N."/>
            <person name="Dias R.S."/>
            <person name="Sousa M.P."/>
            <person name="Paula S.O."/>
            <person name="Silva C."/>
        </authorList>
    </citation>
    <scope>NUCLEOTIDE SEQUENCE [LARGE SCALE GENOMIC DNA]</scope>
    <source>
        <strain evidence="2 3">P48SEP</strain>
    </source>
</reference>
<accession>A0A6P1ZE94</accession>
<sequence length="123" mass="13324">MPISNALTALLDDTAKAVRTYEAEAKAALDRDDRDAHSKALQAKCELLEDLPAGIDALPAEETTPGLARARKAASSMSQRASQALSLNSLFYMANLLYPDDYEEGQPNELERLVAAIVETEES</sequence>
<dbReference type="EMBL" id="QMIF01000009">
    <property type="protein sequence ID" value="TVM32883.1"/>
    <property type="molecule type" value="Genomic_DNA"/>
</dbReference>
<dbReference type="Proteomes" id="UP000434052">
    <property type="component" value="Unassembled WGS sequence"/>
</dbReference>
<keyword evidence="4" id="KW-1185">Reference proteome</keyword>
<dbReference type="OrthoDB" id="5459009at2"/>